<sequence>MKKEAKYLLLIVLISFGLSSLILSILGLVSFIPQFFTLAIVDSINPCTFVVYTIFLIALSVKNISKRAVYVIGLSFIFAVYIAYYTLGVGLMVITGKIPVAWAGYLAIAFGVYEIVTGILEKSRTVGKGKLRKLAFSTEATVIGGIILGLTVSTTLLPCSMGPYIVYATIISKMKALAYVLLGLYNLVFVFPLFVILFAMGSLKESKEFSQAMVRHSRELSIVAGILLIGIGLWVLV</sequence>
<reference evidence="2 3" key="1">
    <citation type="submission" date="2017-08" db="EMBL/GenBank/DDBJ databases">
        <title>Resequencing and Reannotation of the genome of Pyrococcus furiosus type strain DSM3638.</title>
        <authorList>
            <person name="Reichelt R.M."/>
            <person name="Bunk B."/>
        </authorList>
    </citation>
    <scope>NUCLEOTIDE SEQUENCE [LARGE SCALE GENOMIC DNA]</scope>
    <source>
        <strain evidence="2 3">DSM 3638</strain>
    </source>
</reference>
<dbReference type="GeneID" id="41712723"/>
<dbReference type="EMBL" id="CP023154">
    <property type="protein sequence ID" value="QEK78581.1"/>
    <property type="molecule type" value="Genomic_DNA"/>
</dbReference>
<feature type="transmembrane region" description="Helical" evidence="1">
    <location>
        <begin position="220"/>
        <end position="236"/>
    </location>
</feature>
<feature type="transmembrane region" description="Helical" evidence="1">
    <location>
        <begin position="35"/>
        <end position="61"/>
    </location>
</feature>
<dbReference type="PANTHER" id="PTHR31272">
    <property type="entry name" value="CYTOCHROME C-TYPE BIOGENESIS PROTEIN HI_1454-RELATED"/>
    <property type="match status" value="1"/>
</dbReference>
<keyword evidence="1" id="KW-1133">Transmembrane helix</keyword>
<feature type="transmembrane region" description="Helical" evidence="1">
    <location>
        <begin position="100"/>
        <end position="120"/>
    </location>
</feature>
<evidence type="ECO:0000313" key="3">
    <source>
        <dbReference type="Proteomes" id="UP000324354"/>
    </source>
</evidence>
<feature type="transmembrane region" description="Helical" evidence="1">
    <location>
        <begin position="7"/>
        <end position="29"/>
    </location>
</feature>
<dbReference type="RefSeq" id="WP_011012051.1">
    <property type="nucleotide sequence ID" value="NC_003413.1"/>
</dbReference>
<keyword evidence="1" id="KW-0812">Transmembrane</keyword>
<evidence type="ECO:0000256" key="1">
    <source>
        <dbReference type="SAM" id="Phobius"/>
    </source>
</evidence>
<proteinExistence type="predicted"/>
<dbReference type="Proteomes" id="UP000324354">
    <property type="component" value="Chromosome"/>
</dbReference>
<evidence type="ECO:0000313" key="2">
    <source>
        <dbReference type="EMBL" id="QEK78581.1"/>
    </source>
</evidence>
<feature type="transmembrane region" description="Helical" evidence="1">
    <location>
        <begin position="68"/>
        <end position="94"/>
    </location>
</feature>
<protein>
    <submittedName>
        <fullName evidence="2">Cytochrome c biogenesis protein CcdA</fullName>
    </submittedName>
</protein>
<dbReference type="PANTHER" id="PTHR31272:SF9">
    <property type="entry name" value="BLL1027 PROTEIN"/>
    <property type="match status" value="1"/>
</dbReference>
<keyword evidence="1" id="KW-0472">Membrane</keyword>
<dbReference type="GeneID" id="13301517"/>
<accession>A0A5C0XPJ6</accession>
<dbReference type="AlphaFoldDB" id="A0A5C0XPJ6"/>
<dbReference type="InterPro" id="IPR051790">
    <property type="entry name" value="Cytochrome_c-biogenesis_DsbD"/>
</dbReference>
<name>A0A5C0XPJ6_PYRFU</name>
<dbReference type="OrthoDB" id="31576at2157"/>
<feature type="transmembrane region" description="Helical" evidence="1">
    <location>
        <begin position="141"/>
        <end position="170"/>
    </location>
</feature>
<feature type="transmembrane region" description="Helical" evidence="1">
    <location>
        <begin position="176"/>
        <end position="199"/>
    </location>
</feature>
<gene>
    <name evidence="2" type="ORF">PFDSM3638_04575</name>
</gene>
<organism evidence="2 3">
    <name type="scientific">Pyrococcus furiosus (strain ATCC 43587 / DSM 3638 / JCM 8422 / Vc1)</name>
    <dbReference type="NCBI Taxonomy" id="186497"/>
    <lineage>
        <taxon>Archaea</taxon>
        <taxon>Methanobacteriati</taxon>
        <taxon>Methanobacteriota</taxon>
        <taxon>Thermococci</taxon>
        <taxon>Thermococcales</taxon>
        <taxon>Thermococcaceae</taxon>
        <taxon>Pyrococcus</taxon>
    </lineage>
</organism>